<protein>
    <submittedName>
        <fullName evidence="2">Aspartyl/asparaginyl beta-hydroxylase domain-containing protein</fullName>
    </submittedName>
</protein>
<name>A0ABW5MQJ0_9SPHI</name>
<dbReference type="Proteomes" id="UP001597461">
    <property type="component" value="Unassembled WGS sequence"/>
</dbReference>
<feature type="domain" description="Aspartyl/asparaginy/proline hydroxylase" evidence="1">
    <location>
        <begin position="29"/>
        <end position="189"/>
    </location>
</feature>
<dbReference type="Gene3D" id="2.60.120.330">
    <property type="entry name" value="B-lactam Antibiotic, Isopenicillin N Synthase, Chain"/>
    <property type="match status" value="1"/>
</dbReference>
<evidence type="ECO:0000313" key="2">
    <source>
        <dbReference type="EMBL" id="MFD2584498.1"/>
    </source>
</evidence>
<accession>A0ABW5MQJ0</accession>
<dbReference type="SUPFAM" id="SSF51197">
    <property type="entry name" value="Clavaminate synthase-like"/>
    <property type="match status" value="1"/>
</dbReference>
<keyword evidence="3" id="KW-1185">Reference proteome</keyword>
<dbReference type="EMBL" id="JBHULL010000037">
    <property type="protein sequence ID" value="MFD2584498.1"/>
    <property type="molecule type" value="Genomic_DNA"/>
</dbReference>
<dbReference type="RefSeq" id="WP_379081614.1">
    <property type="nucleotide sequence ID" value="NZ_JBHULL010000037.1"/>
</dbReference>
<evidence type="ECO:0000313" key="3">
    <source>
        <dbReference type="Proteomes" id="UP001597461"/>
    </source>
</evidence>
<dbReference type="InterPro" id="IPR007803">
    <property type="entry name" value="Asp/Arg/Pro-Hydrxlase"/>
</dbReference>
<proteinExistence type="predicted"/>
<organism evidence="2 3">
    <name type="scientific">Pedobacter vanadiisoli</name>
    <dbReference type="NCBI Taxonomy" id="1761975"/>
    <lineage>
        <taxon>Bacteria</taxon>
        <taxon>Pseudomonadati</taxon>
        <taxon>Bacteroidota</taxon>
        <taxon>Sphingobacteriia</taxon>
        <taxon>Sphingobacteriales</taxon>
        <taxon>Sphingobacteriaceae</taxon>
        <taxon>Pedobacter</taxon>
    </lineage>
</organism>
<comment type="caution">
    <text evidence="2">The sequence shown here is derived from an EMBL/GenBank/DDBJ whole genome shotgun (WGS) entry which is preliminary data.</text>
</comment>
<reference evidence="3" key="1">
    <citation type="journal article" date="2019" name="Int. J. Syst. Evol. Microbiol.">
        <title>The Global Catalogue of Microorganisms (GCM) 10K type strain sequencing project: providing services to taxonomists for standard genome sequencing and annotation.</title>
        <authorList>
            <consortium name="The Broad Institute Genomics Platform"/>
            <consortium name="The Broad Institute Genome Sequencing Center for Infectious Disease"/>
            <person name="Wu L."/>
            <person name="Ma J."/>
        </authorList>
    </citation>
    <scope>NUCLEOTIDE SEQUENCE [LARGE SCALE GENOMIC DNA]</scope>
    <source>
        <strain evidence="3">KCTC 42866</strain>
    </source>
</reference>
<evidence type="ECO:0000259" key="1">
    <source>
        <dbReference type="Pfam" id="PF05118"/>
    </source>
</evidence>
<dbReference type="InterPro" id="IPR027443">
    <property type="entry name" value="IPNS-like_sf"/>
</dbReference>
<sequence length="248" mass="28690">MRNNKHLTNITKNISALLKYIRFSQNYNVPLLKAELALALKQNWVNHFNRQDYEGNWQCIALRSASGNEHDVSAHYGVDHHQDTPLLKQLPYIQSIIQEWQCPKHTIRLLALHPGAEIKPHRDRGCNYEGGVLRIHVPIQTNSELKFMVAGEQLKLDEGSCWYIDFDQTHSIINAGDNVRVHLVIDALRNEWTDRLFETYGYKFEAENQPQTFDRITTLMMIGELERMDTQGAKDLIVELKKQIACAP</sequence>
<gene>
    <name evidence="2" type="ORF">ACFSR6_18520</name>
</gene>
<dbReference type="Pfam" id="PF05118">
    <property type="entry name" value="Asp_Arg_Hydrox"/>
    <property type="match status" value="1"/>
</dbReference>